<comment type="caution">
    <text evidence="3">The sequence shown here is derived from an EMBL/GenBank/DDBJ whole genome shotgun (WGS) entry which is preliminary data.</text>
</comment>
<evidence type="ECO:0000313" key="3">
    <source>
        <dbReference type="EMBL" id="KAK5993638.1"/>
    </source>
</evidence>
<dbReference type="Proteomes" id="UP001338125">
    <property type="component" value="Unassembled WGS sequence"/>
</dbReference>
<feature type="compositionally biased region" description="Basic and acidic residues" evidence="2">
    <location>
        <begin position="848"/>
        <end position="873"/>
    </location>
</feature>
<organism evidence="3 4">
    <name type="scientific">Cladobotryum mycophilum</name>
    <dbReference type="NCBI Taxonomy" id="491253"/>
    <lineage>
        <taxon>Eukaryota</taxon>
        <taxon>Fungi</taxon>
        <taxon>Dikarya</taxon>
        <taxon>Ascomycota</taxon>
        <taxon>Pezizomycotina</taxon>
        <taxon>Sordariomycetes</taxon>
        <taxon>Hypocreomycetidae</taxon>
        <taxon>Hypocreales</taxon>
        <taxon>Hypocreaceae</taxon>
        <taxon>Cladobotryum</taxon>
    </lineage>
</organism>
<dbReference type="InterPro" id="IPR055335">
    <property type="entry name" value="Ucp6/RUP1"/>
</dbReference>
<protein>
    <recommendedName>
        <fullName evidence="5">Ubiquitin interaction domain-containing protein</fullName>
    </recommendedName>
</protein>
<dbReference type="EMBL" id="JAVFKD010000012">
    <property type="protein sequence ID" value="KAK5993638.1"/>
    <property type="molecule type" value="Genomic_DNA"/>
</dbReference>
<name>A0ABR0SNF0_9HYPO</name>
<evidence type="ECO:0000313" key="4">
    <source>
        <dbReference type="Proteomes" id="UP001338125"/>
    </source>
</evidence>
<evidence type="ECO:0008006" key="5">
    <source>
        <dbReference type="Google" id="ProtNLM"/>
    </source>
</evidence>
<reference evidence="3 4" key="1">
    <citation type="submission" date="2024-01" db="EMBL/GenBank/DDBJ databases">
        <title>Complete genome of Cladobotryum mycophilum ATHUM6906.</title>
        <authorList>
            <person name="Christinaki A.C."/>
            <person name="Myridakis A.I."/>
            <person name="Kouvelis V.N."/>
        </authorList>
    </citation>
    <scope>NUCLEOTIDE SEQUENCE [LARGE SCALE GENOMIC DNA]</scope>
    <source>
        <strain evidence="3 4">ATHUM6906</strain>
    </source>
</reference>
<keyword evidence="1" id="KW-0175">Coiled coil</keyword>
<feature type="region of interest" description="Disordered" evidence="2">
    <location>
        <begin position="92"/>
        <end position="121"/>
    </location>
</feature>
<dbReference type="PANTHER" id="PTHR39597">
    <property type="entry name" value="UBA DOMAIN-CONTAINING PROTEIN RUP1"/>
    <property type="match status" value="1"/>
</dbReference>
<feature type="compositionally biased region" description="Basic and acidic residues" evidence="2">
    <location>
        <begin position="885"/>
        <end position="901"/>
    </location>
</feature>
<accession>A0ABR0SNF0</accession>
<keyword evidence="4" id="KW-1185">Reference proteome</keyword>
<proteinExistence type="predicted"/>
<sequence length="901" mass="101157">MATMDPSEDEISQVIDFAGLNHVDDRIMVINALKNNNRNVETVVMQFFDGPENFRQKYLKAWNEELFGADREGNANSSGISFHIESVNQNDIIQGVTPPPPDYAAGAPSRPPSRSNDRSPLGRVVDWAASDATGGAPLRSQEDEDIQRALRESAYEAGISFSSPLETGVTEASTSTPYFGPANRSDYDQGSWAMVPVGPAAAKMSDIPAPSLRKRVAGAPAFLIQGNTSVGNHRLGGLLTILHEIPLARNILLNCGAPAATYGYNNEWWKGQQILSTQALQKLQSGEAQWGEQGEARSDFEEEIHRLMAFLDSTERSYGTVSVLTDLTQDAINGPEKQFYEQLGHQYEKLFEPLCQVATLASVYGDDQGSEDARFGLLELEPPKSDYATITTLYESIDHLMWSDAFAWNEVHESSRMAMLKNMGEVLAIKFGGDGPDDSLEIPMELYPEKYLVSRKDEARRIQLGWCETKTAMDRLLKEEKSLQTWQNDLKQEMSDKNGMINRARDQWKAFSDYLEGYGRFQTMEAAGFDTNKYPDYRAASCQMTEDQQKYNGQVEEVLLLAERVLSDVETRAKDLRAQLEQIKAKQRFLGRLLTNPDKPGRSKPMTCKKYLLRGVATEADVVYVCQRLERDLIDLGDNQKHLDQWWRLAYAPTDSQQPVKSEKVEVERVLREMWQETKTPLLVYATEESLNTLREPLVDSLDRFVRSENRAFRIELSQESSRSSEERGRPAVDPISPSKRKHRADSMDSMNSNRASLGSDDRNPFENPFGDRMESIGVELADLSNGSKSEVGRSFDAENHSREASLPPLIPSRELGYLGSESATLTPDTLTAEESEAVRALPFEVHQSGDESRATEFENFDTKAPEMQERARPLTFMATAGKTSDQERQDSNMDMEIPDH</sequence>
<dbReference type="PANTHER" id="PTHR39597:SF1">
    <property type="entry name" value="UBA DOMAIN-CONTAINING PROTEIN RUP1"/>
    <property type="match status" value="1"/>
</dbReference>
<feature type="coiled-coil region" evidence="1">
    <location>
        <begin position="559"/>
        <end position="586"/>
    </location>
</feature>
<feature type="region of interest" description="Disordered" evidence="2">
    <location>
        <begin position="844"/>
        <end position="901"/>
    </location>
</feature>
<feature type="compositionally biased region" description="Basic and acidic residues" evidence="2">
    <location>
        <begin position="791"/>
        <end position="804"/>
    </location>
</feature>
<gene>
    <name evidence="3" type="ORF">PT974_07073</name>
</gene>
<evidence type="ECO:0000256" key="1">
    <source>
        <dbReference type="SAM" id="Coils"/>
    </source>
</evidence>
<feature type="region of interest" description="Disordered" evidence="2">
    <location>
        <begin position="784"/>
        <end position="809"/>
    </location>
</feature>
<feature type="compositionally biased region" description="Basic and acidic residues" evidence="2">
    <location>
        <begin position="760"/>
        <end position="772"/>
    </location>
</feature>
<feature type="region of interest" description="Disordered" evidence="2">
    <location>
        <begin position="717"/>
        <end position="772"/>
    </location>
</feature>
<evidence type="ECO:0000256" key="2">
    <source>
        <dbReference type="SAM" id="MobiDB-lite"/>
    </source>
</evidence>